<proteinExistence type="predicted"/>
<evidence type="ECO:0000259" key="1">
    <source>
        <dbReference type="Pfam" id="PF14534"/>
    </source>
</evidence>
<dbReference type="InterPro" id="IPR032710">
    <property type="entry name" value="NTF2-like_dom_sf"/>
</dbReference>
<evidence type="ECO:0000313" key="3">
    <source>
        <dbReference type="Proteomes" id="UP001271769"/>
    </source>
</evidence>
<evidence type="ECO:0000313" key="2">
    <source>
        <dbReference type="EMBL" id="MDY0871051.1"/>
    </source>
</evidence>
<dbReference type="RefSeq" id="WP_320499420.1">
    <property type="nucleotide sequence ID" value="NZ_JAXCLX010000001.1"/>
</dbReference>
<dbReference type="InterPro" id="IPR027843">
    <property type="entry name" value="DUF4440"/>
</dbReference>
<reference evidence="2 3" key="1">
    <citation type="journal article" date="2013" name="Antonie Van Leeuwenhoek">
        <title>Dongia rigui sp. nov., isolated from freshwater of a large wetland in Korea.</title>
        <authorList>
            <person name="Baik K.S."/>
            <person name="Hwang Y.M."/>
            <person name="Choi J.S."/>
            <person name="Kwon J."/>
            <person name="Seong C.N."/>
        </authorList>
    </citation>
    <scope>NUCLEOTIDE SEQUENCE [LARGE SCALE GENOMIC DNA]</scope>
    <source>
        <strain evidence="2 3">04SU4-P</strain>
    </source>
</reference>
<protein>
    <submittedName>
        <fullName evidence="2">SgcJ/EcaC family oxidoreductase</fullName>
    </submittedName>
</protein>
<accession>A0ABU5DWU7</accession>
<feature type="domain" description="DUF4440" evidence="1">
    <location>
        <begin position="10"/>
        <end position="121"/>
    </location>
</feature>
<dbReference type="Proteomes" id="UP001271769">
    <property type="component" value="Unassembled WGS sequence"/>
</dbReference>
<dbReference type="Gene3D" id="3.10.450.50">
    <property type="match status" value="1"/>
</dbReference>
<gene>
    <name evidence="2" type="ORF">SMD31_03930</name>
</gene>
<dbReference type="NCBIfam" id="TIGR02246">
    <property type="entry name" value="SgcJ/EcaC family oxidoreductase"/>
    <property type="match status" value="1"/>
</dbReference>
<dbReference type="Pfam" id="PF14534">
    <property type="entry name" value="DUF4440"/>
    <property type="match status" value="1"/>
</dbReference>
<organism evidence="2 3">
    <name type="scientific">Dongia rigui</name>
    <dbReference type="NCBI Taxonomy" id="940149"/>
    <lineage>
        <taxon>Bacteria</taxon>
        <taxon>Pseudomonadati</taxon>
        <taxon>Pseudomonadota</taxon>
        <taxon>Alphaproteobacteria</taxon>
        <taxon>Rhodospirillales</taxon>
        <taxon>Dongiaceae</taxon>
        <taxon>Dongia</taxon>
    </lineage>
</organism>
<dbReference type="SUPFAM" id="SSF54427">
    <property type="entry name" value="NTF2-like"/>
    <property type="match status" value="1"/>
</dbReference>
<keyword evidence="3" id="KW-1185">Reference proteome</keyword>
<sequence length="150" mass="16141">MTDHSPDAAVRALYRRLLDCWDRRDGLGFAALFSSEGSIVGFDGSSVNGRREIAAHLASIFADHPTPVYVAKIREVRLLAADVVLLRAIAGLIPRGAGDITPGLNAIQSLLVRNQSDGWRIELFQNTPAAFHGQPALAAEITAELRALLS</sequence>
<dbReference type="EMBL" id="JAXCLX010000001">
    <property type="protein sequence ID" value="MDY0871051.1"/>
    <property type="molecule type" value="Genomic_DNA"/>
</dbReference>
<comment type="caution">
    <text evidence="2">The sequence shown here is derived from an EMBL/GenBank/DDBJ whole genome shotgun (WGS) entry which is preliminary data.</text>
</comment>
<dbReference type="InterPro" id="IPR011944">
    <property type="entry name" value="Steroid_delta5-4_isomerase"/>
</dbReference>
<name>A0ABU5DWU7_9PROT</name>